<dbReference type="SUPFAM" id="SSF53335">
    <property type="entry name" value="S-adenosyl-L-methionine-dependent methyltransferases"/>
    <property type="match status" value="1"/>
</dbReference>
<dbReference type="InterPro" id="IPR029063">
    <property type="entry name" value="SAM-dependent_MTases_sf"/>
</dbReference>
<keyword evidence="2" id="KW-0808">Transferase</keyword>
<dbReference type="AlphaFoldDB" id="A0A1H0SV67"/>
<dbReference type="PANTHER" id="PTHR43460:SF1">
    <property type="entry name" value="METHYLTRANSFERASE TYPE 11 DOMAIN-CONTAINING PROTEIN"/>
    <property type="match status" value="1"/>
</dbReference>
<dbReference type="GO" id="GO:0032259">
    <property type="term" value="P:methylation"/>
    <property type="evidence" value="ECO:0007669"/>
    <property type="project" value="UniProtKB-KW"/>
</dbReference>
<evidence type="ECO:0000313" key="3">
    <source>
        <dbReference type="Proteomes" id="UP000199159"/>
    </source>
</evidence>
<name>A0A1H0SV67_9BACI</name>
<dbReference type="Gene3D" id="3.40.50.150">
    <property type="entry name" value="Vaccinia Virus protein VP39"/>
    <property type="match status" value="1"/>
</dbReference>
<dbReference type="OrthoDB" id="9795864at2"/>
<dbReference type="CDD" id="cd02440">
    <property type="entry name" value="AdoMet_MTases"/>
    <property type="match status" value="1"/>
</dbReference>
<dbReference type="RefSeq" id="WP_090851736.1">
    <property type="nucleotide sequence ID" value="NZ_FNJU01000003.1"/>
</dbReference>
<reference evidence="3" key="1">
    <citation type="submission" date="2016-10" db="EMBL/GenBank/DDBJ databases">
        <authorList>
            <person name="Varghese N."/>
            <person name="Submissions S."/>
        </authorList>
    </citation>
    <scope>NUCLEOTIDE SEQUENCE [LARGE SCALE GENOMIC DNA]</scope>
    <source>
        <strain evidence="3">IBRC-M10078</strain>
    </source>
</reference>
<dbReference type="Proteomes" id="UP000199159">
    <property type="component" value="Unassembled WGS sequence"/>
</dbReference>
<keyword evidence="2" id="KW-0489">Methyltransferase</keyword>
<sequence>MNELDYKKFYDRVGASNGWNFSHLRYESEGVEWDFFDEVSKRCKSSDLLLDIGTGGGEKIIKIASSLLFSIGIDLSTTMISKAQSNKKNADVSNVRFFKMDSDKLQFPPGFFDVISCCHAPFSSTELARVLGDGGTFLTQQVSEGDKLNLKEAFGRGQSFEISDGALKEKYRRELEAAGFSIIQIVDYDAPEYYQRPEDLIFLLKHTPIIPDFGNEERDFDILNNFIEENRSEKGIYTNSKRFMIIAQT</sequence>
<dbReference type="STRING" id="930152.SAMN05216565_103132"/>
<dbReference type="PANTHER" id="PTHR43460">
    <property type="entry name" value="METHYLTRANSFERASE"/>
    <property type="match status" value="1"/>
</dbReference>
<protein>
    <submittedName>
        <fullName evidence="2">Methyltransferase domain-containing protein</fullName>
    </submittedName>
</protein>
<dbReference type="GO" id="GO:0008168">
    <property type="term" value="F:methyltransferase activity"/>
    <property type="evidence" value="ECO:0007669"/>
    <property type="project" value="UniProtKB-KW"/>
</dbReference>
<dbReference type="InterPro" id="IPR052939">
    <property type="entry name" value="23S_rRNA_MeTrnsfrase_RlmA"/>
</dbReference>
<accession>A0A1H0SV67</accession>
<dbReference type="EMBL" id="FNJU01000003">
    <property type="protein sequence ID" value="SDP45535.1"/>
    <property type="molecule type" value="Genomic_DNA"/>
</dbReference>
<feature type="domain" description="Methyltransferase" evidence="1">
    <location>
        <begin position="50"/>
        <end position="129"/>
    </location>
</feature>
<dbReference type="InterPro" id="IPR041698">
    <property type="entry name" value="Methyltransf_25"/>
</dbReference>
<dbReference type="Pfam" id="PF13649">
    <property type="entry name" value="Methyltransf_25"/>
    <property type="match status" value="1"/>
</dbReference>
<evidence type="ECO:0000259" key="1">
    <source>
        <dbReference type="Pfam" id="PF13649"/>
    </source>
</evidence>
<evidence type="ECO:0000313" key="2">
    <source>
        <dbReference type="EMBL" id="SDP45535.1"/>
    </source>
</evidence>
<keyword evidence="3" id="KW-1185">Reference proteome</keyword>
<gene>
    <name evidence="2" type="ORF">SAMN05216565_103132</name>
</gene>
<proteinExistence type="predicted"/>
<organism evidence="2 3">
    <name type="scientific">Litchfieldia salsa</name>
    <dbReference type="NCBI Taxonomy" id="930152"/>
    <lineage>
        <taxon>Bacteria</taxon>
        <taxon>Bacillati</taxon>
        <taxon>Bacillota</taxon>
        <taxon>Bacilli</taxon>
        <taxon>Bacillales</taxon>
        <taxon>Bacillaceae</taxon>
        <taxon>Litchfieldia</taxon>
    </lineage>
</organism>